<evidence type="ECO:0000313" key="10">
    <source>
        <dbReference type="Proteomes" id="UP000307440"/>
    </source>
</evidence>
<dbReference type="FunFam" id="2.40.70.10:FF:000115">
    <property type="entry name" value="Lysosomal aspartic protease"/>
    <property type="match status" value="1"/>
</dbReference>
<dbReference type="InterPro" id="IPR033121">
    <property type="entry name" value="PEPTIDASE_A1"/>
</dbReference>
<dbReference type="SUPFAM" id="SSF50630">
    <property type="entry name" value="Acid proteases"/>
    <property type="match status" value="1"/>
</dbReference>
<dbReference type="GO" id="GO:0006508">
    <property type="term" value="P:proteolysis"/>
    <property type="evidence" value="ECO:0007669"/>
    <property type="project" value="UniProtKB-KW"/>
</dbReference>
<dbReference type="PANTHER" id="PTHR47966:SF6">
    <property type="entry name" value="PEPTIDASE A1 DOMAIN-CONTAINING PROTEIN"/>
    <property type="match status" value="1"/>
</dbReference>
<dbReference type="InterPro" id="IPR021109">
    <property type="entry name" value="Peptidase_aspartic_dom_sf"/>
</dbReference>
<feature type="chain" id="PRO_5022846132" evidence="7">
    <location>
        <begin position="18"/>
        <end position="457"/>
    </location>
</feature>
<dbReference type="PROSITE" id="PS51767">
    <property type="entry name" value="PEPTIDASE_A1"/>
    <property type="match status" value="1"/>
</dbReference>
<evidence type="ECO:0000313" key="9">
    <source>
        <dbReference type="EMBL" id="TFK23071.1"/>
    </source>
</evidence>
<dbReference type="PROSITE" id="PS00141">
    <property type="entry name" value="ASP_PROTEASE"/>
    <property type="match status" value="1"/>
</dbReference>
<comment type="similarity">
    <text evidence="1 6">Belongs to the peptidase A1 family.</text>
</comment>
<feature type="active site" evidence="5">
    <location>
        <position position="96"/>
    </location>
</feature>
<dbReference type="AlphaFoldDB" id="A0A5C3KR95"/>
<dbReference type="PANTHER" id="PTHR47966">
    <property type="entry name" value="BETA-SITE APP-CLEAVING ENZYME, ISOFORM A-RELATED"/>
    <property type="match status" value="1"/>
</dbReference>
<gene>
    <name evidence="9" type="ORF">FA15DRAFT_670911</name>
</gene>
<keyword evidence="4 6" id="KW-0378">Hydrolase</keyword>
<organism evidence="9 10">
    <name type="scientific">Coprinopsis marcescibilis</name>
    <name type="common">Agaric fungus</name>
    <name type="synonym">Psathyrella marcescibilis</name>
    <dbReference type="NCBI Taxonomy" id="230819"/>
    <lineage>
        <taxon>Eukaryota</taxon>
        <taxon>Fungi</taxon>
        <taxon>Dikarya</taxon>
        <taxon>Basidiomycota</taxon>
        <taxon>Agaricomycotina</taxon>
        <taxon>Agaricomycetes</taxon>
        <taxon>Agaricomycetidae</taxon>
        <taxon>Agaricales</taxon>
        <taxon>Agaricineae</taxon>
        <taxon>Psathyrellaceae</taxon>
        <taxon>Coprinopsis</taxon>
    </lineage>
</organism>
<evidence type="ECO:0000256" key="1">
    <source>
        <dbReference type="ARBA" id="ARBA00007447"/>
    </source>
</evidence>
<accession>A0A5C3KR95</accession>
<dbReference type="InterPro" id="IPR001461">
    <property type="entry name" value="Aspartic_peptidase_A1"/>
</dbReference>
<dbReference type="GO" id="GO:0004190">
    <property type="term" value="F:aspartic-type endopeptidase activity"/>
    <property type="evidence" value="ECO:0007669"/>
    <property type="project" value="UniProtKB-KW"/>
</dbReference>
<evidence type="ECO:0000256" key="5">
    <source>
        <dbReference type="PIRSR" id="PIRSR601461-1"/>
    </source>
</evidence>
<keyword evidence="7" id="KW-0732">Signal</keyword>
<keyword evidence="2 6" id="KW-0645">Protease</keyword>
<evidence type="ECO:0000256" key="7">
    <source>
        <dbReference type="SAM" id="SignalP"/>
    </source>
</evidence>
<protein>
    <submittedName>
        <fullName evidence="9">Aspartyl protease</fullName>
    </submittedName>
</protein>
<evidence type="ECO:0000256" key="6">
    <source>
        <dbReference type="RuleBase" id="RU000454"/>
    </source>
</evidence>
<dbReference type="Proteomes" id="UP000307440">
    <property type="component" value="Unassembled WGS sequence"/>
</dbReference>
<dbReference type="CDD" id="cd05471">
    <property type="entry name" value="pepsin_like"/>
    <property type="match status" value="1"/>
</dbReference>
<dbReference type="InterPro" id="IPR034164">
    <property type="entry name" value="Pepsin-like_dom"/>
</dbReference>
<feature type="active site" evidence="5">
    <location>
        <position position="290"/>
    </location>
</feature>
<keyword evidence="10" id="KW-1185">Reference proteome</keyword>
<evidence type="ECO:0000259" key="8">
    <source>
        <dbReference type="PROSITE" id="PS51767"/>
    </source>
</evidence>
<name>A0A5C3KR95_COPMA</name>
<feature type="domain" description="Peptidase A1" evidence="8">
    <location>
        <begin position="78"/>
        <end position="407"/>
    </location>
</feature>
<proteinExistence type="inferred from homology"/>
<dbReference type="EMBL" id="ML210226">
    <property type="protein sequence ID" value="TFK23071.1"/>
    <property type="molecule type" value="Genomic_DNA"/>
</dbReference>
<evidence type="ECO:0000256" key="2">
    <source>
        <dbReference type="ARBA" id="ARBA00022670"/>
    </source>
</evidence>
<dbReference type="OrthoDB" id="771136at2759"/>
<evidence type="ECO:0000256" key="4">
    <source>
        <dbReference type="ARBA" id="ARBA00022801"/>
    </source>
</evidence>
<dbReference type="InterPro" id="IPR001969">
    <property type="entry name" value="Aspartic_peptidase_AS"/>
</dbReference>
<evidence type="ECO:0000256" key="3">
    <source>
        <dbReference type="ARBA" id="ARBA00022750"/>
    </source>
</evidence>
<dbReference type="Pfam" id="PF00026">
    <property type="entry name" value="Asp"/>
    <property type="match status" value="1"/>
</dbReference>
<keyword evidence="3 6" id="KW-0064">Aspartyl protease</keyword>
<dbReference type="STRING" id="230819.A0A5C3KR95"/>
<dbReference type="Gene3D" id="2.40.70.10">
    <property type="entry name" value="Acid Proteases"/>
    <property type="match status" value="2"/>
</dbReference>
<sequence>MLPLSLLISLTALPVFSLIVDPIHVPLARRSRSNYGIEHYAKVADNLRAKYHYNAPQTSRRRAVEGIPMINQNSDSSYLAPLYIGTPPQEFEVVLDTGSADLWVTDSACRSCTGRTVYDPARSSTAQQSRLTTTITYGSGSVSGTVFQDTVRLGSNFTVQQQTFLAVDTLSDELIEGGVSGILGLAFGAIAATRDTPFWQNLWNANQLTSPEMSFWLTRFSNVTTARPNEPGGIFTIGGRNTSLYSGDIEFLDLPATPVPSFWALPLRRVTVQGRTVSISTQNGALTAIDTGTTLIGGPSADVQAIWNAIPGAEPATSSPGFWYYPCSTSVNITLSFGGRSWPISPDDMNLGRISLLGDRCLGSIFDLGLGINIPTGSSTPGWVIGDTFLKNVYSVFRANPPSIGFAELSTLAGGSGTSPGNLGSDTRSSAQNLSKISFIPFMLLSGLSLLLLSQQL</sequence>
<dbReference type="PRINTS" id="PR00792">
    <property type="entry name" value="PEPSIN"/>
</dbReference>
<reference evidence="9 10" key="1">
    <citation type="journal article" date="2019" name="Nat. Ecol. Evol.">
        <title>Megaphylogeny resolves global patterns of mushroom evolution.</title>
        <authorList>
            <person name="Varga T."/>
            <person name="Krizsan K."/>
            <person name="Foldi C."/>
            <person name="Dima B."/>
            <person name="Sanchez-Garcia M."/>
            <person name="Sanchez-Ramirez S."/>
            <person name="Szollosi G.J."/>
            <person name="Szarkandi J.G."/>
            <person name="Papp V."/>
            <person name="Albert L."/>
            <person name="Andreopoulos W."/>
            <person name="Angelini C."/>
            <person name="Antonin V."/>
            <person name="Barry K.W."/>
            <person name="Bougher N.L."/>
            <person name="Buchanan P."/>
            <person name="Buyck B."/>
            <person name="Bense V."/>
            <person name="Catcheside P."/>
            <person name="Chovatia M."/>
            <person name="Cooper J."/>
            <person name="Damon W."/>
            <person name="Desjardin D."/>
            <person name="Finy P."/>
            <person name="Geml J."/>
            <person name="Haridas S."/>
            <person name="Hughes K."/>
            <person name="Justo A."/>
            <person name="Karasinski D."/>
            <person name="Kautmanova I."/>
            <person name="Kiss B."/>
            <person name="Kocsube S."/>
            <person name="Kotiranta H."/>
            <person name="LaButti K.M."/>
            <person name="Lechner B.E."/>
            <person name="Liimatainen K."/>
            <person name="Lipzen A."/>
            <person name="Lukacs Z."/>
            <person name="Mihaltcheva S."/>
            <person name="Morgado L.N."/>
            <person name="Niskanen T."/>
            <person name="Noordeloos M.E."/>
            <person name="Ohm R.A."/>
            <person name="Ortiz-Santana B."/>
            <person name="Ovrebo C."/>
            <person name="Racz N."/>
            <person name="Riley R."/>
            <person name="Savchenko A."/>
            <person name="Shiryaev A."/>
            <person name="Soop K."/>
            <person name="Spirin V."/>
            <person name="Szebenyi C."/>
            <person name="Tomsovsky M."/>
            <person name="Tulloss R.E."/>
            <person name="Uehling J."/>
            <person name="Grigoriev I.V."/>
            <person name="Vagvolgyi C."/>
            <person name="Papp T."/>
            <person name="Martin F.M."/>
            <person name="Miettinen O."/>
            <person name="Hibbett D.S."/>
            <person name="Nagy L.G."/>
        </authorList>
    </citation>
    <scope>NUCLEOTIDE SEQUENCE [LARGE SCALE GENOMIC DNA]</scope>
    <source>
        <strain evidence="9 10">CBS 121175</strain>
    </source>
</reference>
<feature type="signal peptide" evidence="7">
    <location>
        <begin position="1"/>
        <end position="17"/>
    </location>
</feature>